<comment type="function">
    <text evidence="7">Allows the formation of correctly charged Gln-tRNA(Gln) through the transamidation of misacylated Glu-tRNA(Gln) in the mitochondria. The reaction takes place in the presence of glutamine and ATP through an activated gamma-phospho-Glu-tRNA(Gln).</text>
</comment>
<dbReference type="PROSITE" id="PS00571">
    <property type="entry name" value="AMIDASES"/>
    <property type="match status" value="1"/>
</dbReference>
<comment type="caution">
    <text evidence="9">The sequence shown here is derived from an EMBL/GenBank/DDBJ whole genome shotgun (WGS) entry which is preliminary data.</text>
</comment>
<dbReference type="InterPro" id="IPR000120">
    <property type="entry name" value="Amidase"/>
</dbReference>
<dbReference type="Gene3D" id="3.90.1300.10">
    <property type="entry name" value="Amidase signature (AS) domain"/>
    <property type="match status" value="1"/>
</dbReference>
<dbReference type="SUPFAM" id="SSF75304">
    <property type="entry name" value="Amidase signature (AS) enzymes"/>
    <property type="match status" value="1"/>
</dbReference>
<comment type="subcellular location">
    <subcellularLocation>
        <location evidence="7">Mitochondrion</location>
    </subcellularLocation>
</comment>
<dbReference type="GO" id="GO:0032543">
    <property type="term" value="P:mitochondrial translation"/>
    <property type="evidence" value="ECO:0007669"/>
    <property type="project" value="UniProtKB-UniRule"/>
</dbReference>
<dbReference type="InterPro" id="IPR036928">
    <property type="entry name" value="AS_sf"/>
</dbReference>
<dbReference type="GO" id="GO:0005524">
    <property type="term" value="F:ATP binding"/>
    <property type="evidence" value="ECO:0007669"/>
    <property type="project" value="UniProtKB-KW"/>
</dbReference>
<dbReference type="AlphaFoldDB" id="A0AAD5U4E7"/>
<reference evidence="9" key="1">
    <citation type="submission" date="2020-05" db="EMBL/GenBank/DDBJ databases">
        <title>Phylogenomic resolution of chytrid fungi.</title>
        <authorList>
            <person name="Stajich J.E."/>
            <person name="Amses K."/>
            <person name="Simmons R."/>
            <person name="Seto K."/>
            <person name="Myers J."/>
            <person name="Bonds A."/>
            <person name="Quandt C.A."/>
            <person name="Barry K."/>
            <person name="Liu P."/>
            <person name="Grigoriev I."/>
            <person name="Longcore J.E."/>
            <person name="James T.Y."/>
        </authorList>
    </citation>
    <scope>NUCLEOTIDE SEQUENCE</scope>
    <source>
        <strain evidence="9">JEL0476</strain>
    </source>
</reference>
<dbReference type="GO" id="GO:0005739">
    <property type="term" value="C:mitochondrion"/>
    <property type="evidence" value="ECO:0007669"/>
    <property type="project" value="UniProtKB-SubCell"/>
</dbReference>
<keyword evidence="7" id="KW-0496">Mitochondrion</keyword>
<evidence type="ECO:0000313" key="9">
    <source>
        <dbReference type="EMBL" id="KAJ3223891.1"/>
    </source>
</evidence>
<dbReference type="GO" id="GO:0050567">
    <property type="term" value="F:glutaminyl-tRNA synthase (glutamine-hydrolyzing) activity"/>
    <property type="evidence" value="ECO:0007669"/>
    <property type="project" value="UniProtKB-UniRule"/>
</dbReference>
<dbReference type="EC" id="6.3.5.7" evidence="7"/>
<organism evidence="9 10">
    <name type="scientific">Clydaea vesicula</name>
    <dbReference type="NCBI Taxonomy" id="447962"/>
    <lineage>
        <taxon>Eukaryota</taxon>
        <taxon>Fungi</taxon>
        <taxon>Fungi incertae sedis</taxon>
        <taxon>Chytridiomycota</taxon>
        <taxon>Chytridiomycota incertae sedis</taxon>
        <taxon>Chytridiomycetes</taxon>
        <taxon>Lobulomycetales</taxon>
        <taxon>Lobulomycetaceae</taxon>
        <taxon>Clydaea</taxon>
    </lineage>
</organism>
<feature type="domain" description="Amidase" evidence="8">
    <location>
        <begin position="1"/>
        <end position="425"/>
    </location>
</feature>
<dbReference type="PANTHER" id="PTHR11895:SF7">
    <property type="entry name" value="GLUTAMYL-TRNA(GLN) AMIDOTRANSFERASE SUBUNIT A, MITOCHONDRIAL"/>
    <property type="match status" value="1"/>
</dbReference>
<dbReference type="InterPro" id="IPR020556">
    <property type="entry name" value="Amidase_CS"/>
</dbReference>
<dbReference type="Pfam" id="PF01425">
    <property type="entry name" value="Amidase"/>
    <property type="match status" value="1"/>
</dbReference>
<proteinExistence type="inferred from homology"/>
<evidence type="ECO:0000256" key="6">
    <source>
        <dbReference type="ARBA" id="ARBA00047407"/>
    </source>
</evidence>
<keyword evidence="3 7" id="KW-0547">Nucleotide-binding</keyword>
<sequence>MPIAVKGNISTVNLPTTCSSNILRDWVSPYDASVVKLLKDAGAIIIGKSNMDEFGMGAYGPTYNPVSFLNNSTNTDSLKNETSNRDLDTPTDDMFVPGGSSGGSAAAVAANFCLSALGSDTGGSVRLPASYCGVYGFKPSYGRFSRYGLVSYASSLDTIGILGNNLENTKTLYDLISSFDPNDATSVDFSSQSCSQERKDLEGITIGIPQEYYVDGLSQEMLECWSNGIKKLENSKAKIVKVSLPNTVNALSSYYCIASAEASSNLARFDGIRFGKRSEQPDLTEKHPLYSHTRTEGFGPEVQKRIMLGTFVLEASSYESYFGKATMIRNMIKEEFRTCFQKADILLTPATIGGAPTVSGIKINSNLEGGVSEYANDVFTVPASLAGLPALVVPFGAKKTTFNNRELQLPLGLQLISEFGNDELCFDVARFFNKTIL</sequence>
<dbReference type="GO" id="GO:0030956">
    <property type="term" value="C:glutamyl-tRNA(Gln) amidotransferase complex"/>
    <property type="evidence" value="ECO:0007669"/>
    <property type="project" value="UniProtKB-UniRule"/>
</dbReference>
<evidence type="ECO:0000256" key="7">
    <source>
        <dbReference type="HAMAP-Rule" id="MF_03150"/>
    </source>
</evidence>
<evidence type="ECO:0000256" key="3">
    <source>
        <dbReference type="ARBA" id="ARBA00022741"/>
    </source>
</evidence>
<feature type="active site" description="Charge relay system" evidence="7">
    <location>
        <position position="100"/>
    </location>
</feature>
<evidence type="ECO:0000256" key="2">
    <source>
        <dbReference type="ARBA" id="ARBA00022598"/>
    </source>
</evidence>
<feature type="active site" description="Charge relay system" evidence="7">
    <location>
        <position position="6"/>
    </location>
</feature>
<evidence type="ECO:0000313" key="10">
    <source>
        <dbReference type="Proteomes" id="UP001211065"/>
    </source>
</evidence>
<feature type="active site" description="Acyl-ester intermediate" evidence="7">
    <location>
        <position position="124"/>
    </location>
</feature>
<comment type="subunit">
    <text evidence="7">Subunit of the heterotrimeric GatCAB amidotransferase (AdT) complex, composed of A, B and C subunits.</text>
</comment>
<protein>
    <recommendedName>
        <fullName evidence="7">Glutamyl-tRNA(Gln) amidotransferase subunit A, mitochondrial</fullName>
        <shortName evidence="7">Glu-AdT subunit A</shortName>
        <ecNumber evidence="7">6.3.5.7</ecNumber>
    </recommendedName>
</protein>
<dbReference type="EMBL" id="JADGJW010000113">
    <property type="protein sequence ID" value="KAJ3223891.1"/>
    <property type="molecule type" value="Genomic_DNA"/>
</dbReference>
<dbReference type="InterPro" id="IPR004412">
    <property type="entry name" value="GatA"/>
</dbReference>
<dbReference type="PANTHER" id="PTHR11895">
    <property type="entry name" value="TRANSAMIDASE"/>
    <property type="match status" value="1"/>
</dbReference>
<gene>
    <name evidence="9" type="ORF">HK099_000552</name>
</gene>
<keyword evidence="10" id="KW-1185">Reference proteome</keyword>
<keyword evidence="4 7" id="KW-0067">ATP-binding</keyword>
<evidence type="ECO:0000256" key="4">
    <source>
        <dbReference type="ARBA" id="ARBA00022840"/>
    </source>
</evidence>
<keyword evidence="2 7" id="KW-0436">Ligase</keyword>
<accession>A0AAD5U4E7</accession>
<comment type="similarity">
    <text evidence="1 7">Belongs to the amidase family. GatA subfamily.</text>
</comment>
<dbReference type="HAMAP" id="MF_00120">
    <property type="entry name" value="GatA"/>
    <property type="match status" value="1"/>
</dbReference>
<comment type="catalytic activity">
    <reaction evidence="6 7">
        <text>L-glutamyl-tRNA(Gln) + L-glutamine + ATP + H2O = L-glutaminyl-tRNA(Gln) + L-glutamate + ADP + phosphate + H(+)</text>
        <dbReference type="Rhea" id="RHEA:17521"/>
        <dbReference type="Rhea" id="RHEA-COMP:9681"/>
        <dbReference type="Rhea" id="RHEA-COMP:9684"/>
        <dbReference type="ChEBI" id="CHEBI:15377"/>
        <dbReference type="ChEBI" id="CHEBI:15378"/>
        <dbReference type="ChEBI" id="CHEBI:29985"/>
        <dbReference type="ChEBI" id="CHEBI:30616"/>
        <dbReference type="ChEBI" id="CHEBI:43474"/>
        <dbReference type="ChEBI" id="CHEBI:58359"/>
        <dbReference type="ChEBI" id="CHEBI:78520"/>
        <dbReference type="ChEBI" id="CHEBI:78521"/>
        <dbReference type="ChEBI" id="CHEBI:456216"/>
        <dbReference type="EC" id="6.3.5.7"/>
    </reaction>
</comment>
<evidence type="ECO:0000256" key="1">
    <source>
        <dbReference type="ARBA" id="ARBA00008069"/>
    </source>
</evidence>
<dbReference type="GO" id="GO:0070681">
    <property type="term" value="P:glutaminyl-tRNAGln biosynthesis via transamidation"/>
    <property type="evidence" value="ECO:0007669"/>
    <property type="project" value="UniProtKB-UniRule"/>
</dbReference>
<dbReference type="Proteomes" id="UP001211065">
    <property type="component" value="Unassembled WGS sequence"/>
</dbReference>
<dbReference type="InterPro" id="IPR023631">
    <property type="entry name" value="Amidase_dom"/>
</dbReference>
<keyword evidence="5 7" id="KW-0648">Protein biosynthesis</keyword>
<name>A0AAD5U4E7_9FUNG</name>
<evidence type="ECO:0000259" key="8">
    <source>
        <dbReference type="Pfam" id="PF01425"/>
    </source>
</evidence>
<evidence type="ECO:0000256" key="5">
    <source>
        <dbReference type="ARBA" id="ARBA00022917"/>
    </source>
</evidence>